<dbReference type="EMBL" id="JAUOEK010000129">
    <property type="protein sequence ID" value="MDO5970703.1"/>
    <property type="molecule type" value="Genomic_DNA"/>
</dbReference>
<evidence type="ECO:0000313" key="3">
    <source>
        <dbReference type="EMBL" id="MDO5970703.1"/>
    </source>
</evidence>
<feature type="transmembrane region" description="Helical" evidence="2">
    <location>
        <begin position="12"/>
        <end position="30"/>
    </location>
</feature>
<gene>
    <name evidence="3" type="ORF">Q4Q35_12870</name>
</gene>
<organism evidence="3 4">
    <name type="scientific">Flavivirga aquimarina</name>
    <dbReference type="NCBI Taxonomy" id="2027862"/>
    <lineage>
        <taxon>Bacteria</taxon>
        <taxon>Pseudomonadati</taxon>
        <taxon>Bacteroidota</taxon>
        <taxon>Flavobacteriia</taxon>
        <taxon>Flavobacteriales</taxon>
        <taxon>Flavobacteriaceae</taxon>
        <taxon>Flavivirga</taxon>
    </lineage>
</organism>
<keyword evidence="2" id="KW-0472">Membrane</keyword>
<keyword evidence="1" id="KW-0175">Coiled coil</keyword>
<keyword evidence="2" id="KW-1133">Transmembrane helix</keyword>
<reference evidence="3" key="1">
    <citation type="submission" date="2023-07" db="EMBL/GenBank/DDBJ databases">
        <title>Two novel species in the genus Flavivirga.</title>
        <authorList>
            <person name="Kwon K."/>
        </authorList>
    </citation>
    <scope>NUCLEOTIDE SEQUENCE</scope>
    <source>
        <strain evidence="3">KCTC 52353</strain>
    </source>
</reference>
<dbReference type="Proteomes" id="UP001176883">
    <property type="component" value="Unassembled WGS sequence"/>
</dbReference>
<proteinExistence type="predicted"/>
<accession>A0ABT8WCC2</accession>
<comment type="caution">
    <text evidence="3">The sequence shown here is derived from an EMBL/GenBank/DDBJ whole genome shotgun (WGS) entry which is preliminary data.</text>
</comment>
<evidence type="ECO:0000256" key="2">
    <source>
        <dbReference type="SAM" id="Phobius"/>
    </source>
</evidence>
<protein>
    <submittedName>
        <fullName evidence="3">Uncharacterized protein</fullName>
    </submittedName>
</protein>
<dbReference type="RefSeq" id="WP_303278396.1">
    <property type="nucleotide sequence ID" value="NZ_JAUOEK010000129.1"/>
</dbReference>
<name>A0ABT8WCC2_9FLAO</name>
<keyword evidence="4" id="KW-1185">Reference proteome</keyword>
<evidence type="ECO:0000256" key="1">
    <source>
        <dbReference type="SAM" id="Coils"/>
    </source>
</evidence>
<feature type="coiled-coil region" evidence="1">
    <location>
        <begin position="76"/>
        <end position="125"/>
    </location>
</feature>
<keyword evidence="2" id="KW-0812">Transmembrane</keyword>
<sequence>MKTEKNKNSNPKTLILFSVITIILGVAFVFKTTKEKEKVMENLNVLAFNNFEDEKSKKFDYELFIKEGIITDSISKAKFNKHRKNVMRKISNLELERKNKKEIELKKLNKRLNELKKVLKYLDTLELSPCRFKLKVLDSKIHPMANITYDTTYNAISINYFKNNTASFVHEATHAYQFTKGDIAFAQKTKTKYDDEINKELPLAVDLFDEVSAYRAQYAYDPVTVKSLSSSHKINVLEDINAVWVRNIRNNHPNVKEEDVYLYKRPHVALDTVNIYTSVHELCDLYIDNKWFCRLHGPLVLKDYGIISYLDCNK</sequence>
<evidence type="ECO:0000313" key="4">
    <source>
        <dbReference type="Proteomes" id="UP001176883"/>
    </source>
</evidence>